<dbReference type="PANTHER" id="PTHR37984">
    <property type="entry name" value="PROTEIN CBG26694"/>
    <property type="match status" value="1"/>
</dbReference>
<dbReference type="AlphaFoldDB" id="A0A085NFC2"/>
<gene>
    <name evidence="10" type="ORF">M514_19650</name>
</gene>
<evidence type="ECO:0000259" key="9">
    <source>
        <dbReference type="Pfam" id="PF17917"/>
    </source>
</evidence>
<dbReference type="Gene3D" id="3.10.20.370">
    <property type="match status" value="1"/>
</dbReference>
<keyword evidence="1" id="KW-0808">Transferase</keyword>
<sequence>MDASDNAAGAVLQQKAEDGHWPPLSFSSRRFQPRETRYSALRRELLAACLAIRHFRYLLEGRHFALVTDQKPLVQAILHGSSMHTLREARQLDITSLTSDVLHIKGERNAVADAMPRISVGSLSVLPDSAKVEQLARAQSAEEELQHLQRNTTSLEINKVHSSA</sequence>
<dbReference type="CDD" id="cd09274">
    <property type="entry name" value="RNase_HI_RT_Ty3"/>
    <property type="match status" value="1"/>
</dbReference>
<dbReference type="GO" id="GO:0003964">
    <property type="term" value="F:RNA-directed DNA polymerase activity"/>
    <property type="evidence" value="ECO:0007669"/>
    <property type="project" value="UniProtKB-KW"/>
</dbReference>
<feature type="coiled-coil region" evidence="7">
    <location>
        <begin position="131"/>
        <end position="158"/>
    </location>
</feature>
<dbReference type="EMBL" id="KL367507">
    <property type="protein sequence ID" value="KFD68168.1"/>
    <property type="molecule type" value="Genomic_DNA"/>
</dbReference>
<dbReference type="Pfam" id="PF17917">
    <property type="entry name" value="RT_RNaseH"/>
    <property type="match status" value="1"/>
</dbReference>
<evidence type="ECO:0000256" key="8">
    <source>
        <dbReference type="SAM" id="MobiDB-lite"/>
    </source>
</evidence>
<dbReference type="GO" id="GO:0016787">
    <property type="term" value="F:hydrolase activity"/>
    <property type="evidence" value="ECO:0007669"/>
    <property type="project" value="UniProtKB-KW"/>
</dbReference>
<organism evidence="10">
    <name type="scientific">Trichuris suis</name>
    <name type="common">pig whipworm</name>
    <dbReference type="NCBI Taxonomy" id="68888"/>
    <lineage>
        <taxon>Eukaryota</taxon>
        <taxon>Metazoa</taxon>
        <taxon>Ecdysozoa</taxon>
        <taxon>Nematoda</taxon>
        <taxon>Enoplea</taxon>
        <taxon>Dorylaimia</taxon>
        <taxon>Trichinellida</taxon>
        <taxon>Trichuridae</taxon>
        <taxon>Trichuris</taxon>
    </lineage>
</organism>
<keyword evidence="4" id="KW-0255">Endonuclease</keyword>
<dbReference type="GO" id="GO:0004519">
    <property type="term" value="F:endonuclease activity"/>
    <property type="evidence" value="ECO:0007669"/>
    <property type="project" value="UniProtKB-KW"/>
</dbReference>
<name>A0A085NFC2_9BILA</name>
<dbReference type="InterPro" id="IPR050951">
    <property type="entry name" value="Retrovirus_Pol_polyprotein"/>
</dbReference>
<keyword evidence="3" id="KW-0540">Nuclease</keyword>
<dbReference type="Proteomes" id="UP000030758">
    <property type="component" value="Unassembled WGS sequence"/>
</dbReference>
<evidence type="ECO:0000256" key="4">
    <source>
        <dbReference type="ARBA" id="ARBA00022759"/>
    </source>
</evidence>
<reference evidence="10" key="1">
    <citation type="journal article" date="2014" name="Nat. Genet.">
        <title>Genome and transcriptome of the porcine whipworm Trichuris suis.</title>
        <authorList>
            <person name="Jex A.R."/>
            <person name="Nejsum P."/>
            <person name="Schwarz E.M."/>
            <person name="Hu L."/>
            <person name="Young N.D."/>
            <person name="Hall R.S."/>
            <person name="Korhonen P.K."/>
            <person name="Liao S."/>
            <person name="Thamsborg S."/>
            <person name="Xia J."/>
            <person name="Xu P."/>
            <person name="Wang S."/>
            <person name="Scheerlinck J.P."/>
            <person name="Hofmann A."/>
            <person name="Sternberg P.W."/>
            <person name="Wang J."/>
            <person name="Gasser R.B."/>
        </authorList>
    </citation>
    <scope>NUCLEOTIDE SEQUENCE [LARGE SCALE GENOMIC DNA]</scope>
    <source>
        <strain evidence="10">DCEP-RM93F</strain>
    </source>
</reference>
<proteinExistence type="predicted"/>
<evidence type="ECO:0000256" key="3">
    <source>
        <dbReference type="ARBA" id="ARBA00022722"/>
    </source>
</evidence>
<feature type="region of interest" description="Disordered" evidence="8">
    <location>
        <begin position="1"/>
        <end position="26"/>
    </location>
</feature>
<evidence type="ECO:0000256" key="1">
    <source>
        <dbReference type="ARBA" id="ARBA00022679"/>
    </source>
</evidence>
<dbReference type="OrthoDB" id="6254850at2759"/>
<dbReference type="InterPro" id="IPR043502">
    <property type="entry name" value="DNA/RNA_pol_sf"/>
</dbReference>
<dbReference type="SUPFAM" id="SSF56672">
    <property type="entry name" value="DNA/RNA polymerases"/>
    <property type="match status" value="1"/>
</dbReference>
<keyword evidence="5" id="KW-0378">Hydrolase</keyword>
<evidence type="ECO:0000313" key="10">
    <source>
        <dbReference type="EMBL" id="KFD68168.1"/>
    </source>
</evidence>
<keyword evidence="7" id="KW-0175">Coiled coil</keyword>
<feature type="domain" description="Reverse transcriptase RNase H-like" evidence="9">
    <location>
        <begin position="1"/>
        <end position="77"/>
    </location>
</feature>
<dbReference type="FunFam" id="3.10.20.370:FF:000001">
    <property type="entry name" value="Retrovirus-related Pol polyprotein from transposon 17.6-like protein"/>
    <property type="match status" value="1"/>
</dbReference>
<evidence type="ECO:0000256" key="6">
    <source>
        <dbReference type="ARBA" id="ARBA00022918"/>
    </source>
</evidence>
<dbReference type="InterPro" id="IPR041373">
    <property type="entry name" value="RT_RNaseH"/>
</dbReference>
<accession>A0A085NFC2</accession>
<protein>
    <recommendedName>
        <fullName evidence="9">Reverse transcriptase RNase H-like domain-containing protein</fullName>
    </recommendedName>
</protein>
<evidence type="ECO:0000256" key="5">
    <source>
        <dbReference type="ARBA" id="ARBA00022801"/>
    </source>
</evidence>
<evidence type="ECO:0000256" key="2">
    <source>
        <dbReference type="ARBA" id="ARBA00022695"/>
    </source>
</evidence>
<keyword evidence="2" id="KW-0548">Nucleotidyltransferase</keyword>
<dbReference type="PANTHER" id="PTHR37984:SF5">
    <property type="entry name" value="PROTEIN NYNRIN-LIKE"/>
    <property type="match status" value="1"/>
</dbReference>
<evidence type="ECO:0000256" key="7">
    <source>
        <dbReference type="SAM" id="Coils"/>
    </source>
</evidence>
<keyword evidence="6" id="KW-0695">RNA-directed DNA polymerase</keyword>